<dbReference type="SUPFAM" id="SSF53448">
    <property type="entry name" value="Nucleotide-diphospho-sugar transferases"/>
    <property type="match status" value="1"/>
</dbReference>
<keyword evidence="1" id="KW-0460">Magnesium</keyword>
<keyword evidence="5" id="KW-1185">Reference proteome</keyword>
<dbReference type="EMBL" id="JBGFFX010000006">
    <property type="protein sequence ID" value="MEY8771137.1"/>
    <property type="molecule type" value="Genomic_DNA"/>
</dbReference>
<sequence length="219" mass="23304">MDKHEHREKTIGVLVIAAGQGQRFTEAGGATDKLQAAFADASGQVKSVFVHSCQAAQQSGLPVCVVTRPAQQAIRDYCEQQGIPTVLVENTRMGESIAAGVRQTAAWDGWLIHLADMPFISAATLRLVASKVVEEGIVRPVFRASPGHPVGFGRCAFRALSALTDEQGARSLLVQFPLYTIELQDASILQDIDLPSQLPAGESPAVAQRSGYAPGAELD</sequence>
<dbReference type="RefSeq" id="WP_301251039.1">
    <property type="nucleotide sequence ID" value="NZ_JBGFFX010000006.1"/>
</dbReference>
<reference evidence="4 5" key="1">
    <citation type="submission" date="2024-07" db="EMBL/GenBank/DDBJ databases">
        <authorList>
            <person name="Hebao G."/>
        </authorList>
    </citation>
    <scope>NUCLEOTIDE SEQUENCE [LARGE SCALE GENOMIC DNA]</scope>
    <source>
        <strain evidence="4 5">ACCC 02193</strain>
    </source>
</reference>
<evidence type="ECO:0000313" key="5">
    <source>
        <dbReference type="Proteomes" id="UP001565243"/>
    </source>
</evidence>
<evidence type="ECO:0000256" key="2">
    <source>
        <dbReference type="SAM" id="MobiDB-lite"/>
    </source>
</evidence>
<feature type="domain" description="MobA-like NTP transferase" evidence="3">
    <location>
        <begin position="14"/>
        <end position="174"/>
    </location>
</feature>
<gene>
    <name evidence="4" type="ORF">AB6T85_11960</name>
</gene>
<accession>A0ABV4E8K4</accession>
<dbReference type="Pfam" id="PF12804">
    <property type="entry name" value="NTP_transf_3"/>
    <property type="match status" value="1"/>
</dbReference>
<name>A0ABV4E8K4_9GAMM</name>
<dbReference type="PANTHER" id="PTHR43777">
    <property type="entry name" value="MOLYBDENUM COFACTOR CYTIDYLYLTRANSFERASE"/>
    <property type="match status" value="1"/>
</dbReference>
<organism evidence="4 5">
    <name type="scientific">Erwinia aeris</name>
    <dbReference type="NCBI Taxonomy" id="3239803"/>
    <lineage>
        <taxon>Bacteria</taxon>
        <taxon>Pseudomonadati</taxon>
        <taxon>Pseudomonadota</taxon>
        <taxon>Gammaproteobacteria</taxon>
        <taxon>Enterobacterales</taxon>
        <taxon>Erwiniaceae</taxon>
        <taxon>Erwinia</taxon>
    </lineage>
</organism>
<evidence type="ECO:0000259" key="3">
    <source>
        <dbReference type="Pfam" id="PF12804"/>
    </source>
</evidence>
<feature type="region of interest" description="Disordered" evidence="2">
    <location>
        <begin position="200"/>
        <end position="219"/>
    </location>
</feature>
<proteinExistence type="predicted"/>
<dbReference type="PANTHER" id="PTHR43777:SF1">
    <property type="entry name" value="MOLYBDENUM COFACTOR CYTIDYLYLTRANSFERASE"/>
    <property type="match status" value="1"/>
</dbReference>
<evidence type="ECO:0000313" key="4">
    <source>
        <dbReference type="EMBL" id="MEY8771137.1"/>
    </source>
</evidence>
<dbReference type="CDD" id="cd04182">
    <property type="entry name" value="GT_2_like_f"/>
    <property type="match status" value="1"/>
</dbReference>
<dbReference type="InterPro" id="IPR025877">
    <property type="entry name" value="MobA-like_NTP_Trfase"/>
</dbReference>
<dbReference type="Gene3D" id="3.90.550.10">
    <property type="entry name" value="Spore Coat Polysaccharide Biosynthesis Protein SpsA, Chain A"/>
    <property type="match status" value="1"/>
</dbReference>
<evidence type="ECO:0000256" key="1">
    <source>
        <dbReference type="ARBA" id="ARBA00022842"/>
    </source>
</evidence>
<comment type="caution">
    <text evidence="4">The sequence shown here is derived from an EMBL/GenBank/DDBJ whole genome shotgun (WGS) entry which is preliminary data.</text>
</comment>
<dbReference type="InterPro" id="IPR029044">
    <property type="entry name" value="Nucleotide-diphossugar_trans"/>
</dbReference>
<protein>
    <submittedName>
        <fullName evidence="4">Nucleotidyltransferase family protein</fullName>
    </submittedName>
</protein>
<dbReference type="Proteomes" id="UP001565243">
    <property type="component" value="Unassembled WGS sequence"/>
</dbReference>